<proteinExistence type="predicted"/>
<keyword evidence="1" id="KW-1133">Transmembrane helix</keyword>
<dbReference type="Gene3D" id="1.20.5.80">
    <property type="match status" value="1"/>
</dbReference>
<organism evidence="3 4">
    <name type="scientific">Novimethylophilus kurashikiensis</name>
    <dbReference type="NCBI Taxonomy" id="1825523"/>
    <lineage>
        <taxon>Bacteria</taxon>
        <taxon>Pseudomonadati</taxon>
        <taxon>Pseudomonadota</taxon>
        <taxon>Betaproteobacteria</taxon>
        <taxon>Nitrosomonadales</taxon>
        <taxon>Methylophilaceae</taxon>
        <taxon>Novimethylophilus</taxon>
    </lineage>
</organism>
<reference evidence="3 4" key="1">
    <citation type="journal article" date="2018" name="Environ. Microbiol.">
        <title>Isolation and genomic characterization of Novimethylophilus kurashikiensis gen. nov. sp. nov., a new lanthanide-dependent methylotrophic species of Methylophilaceae.</title>
        <authorList>
            <person name="Lv H."/>
            <person name="Sahin N."/>
            <person name="Tani A."/>
        </authorList>
    </citation>
    <scope>NUCLEOTIDE SEQUENCE [LARGE SCALE GENOMIC DNA]</scope>
    <source>
        <strain evidence="3 4">La2-4</strain>
    </source>
</reference>
<keyword evidence="1" id="KW-0472">Membrane</keyword>
<keyword evidence="3" id="KW-0670">Pyruvate</keyword>
<keyword evidence="4" id="KW-1185">Reference proteome</keyword>
<dbReference type="InterPro" id="IPR023390">
    <property type="entry name" value="Phage_M13_G8P_capsid_dom_sf"/>
</dbReference>
<evidence type="ECO:0000313" key="4">
    <source>
        <dbReference type="Proteomes" id="UP000245081"/>
    </source>
</evidence>
<protein>
    <submittedName>
        <fullName evidence="3">Phosphoenolpyruvate phosphomutase</fullName>
    </submittedName>
</protein>
<keyword evidence="2" id="KW-0732">Signal</keyword>
<feature type="signal peptide" evidence="2">
    <location>
        <begin position="1"/>
        <end position="28"/>
    </location>
</feature>
<dbReference type="RefSeq" id="WP_109014407.1">
    <property type="nucleotide sequence ID" value="NZ_BDOQ01000003.1"/>
</dbReference>
<evidence type="ECO:0000313" key="3">
    <source>
        <dbReference type="EMBL" id="GBG13177.1"/>
    </source>
</evidence>
<dbReference type="InterPro" id="IPR008020">
    <property type="entry name" value="G8P"/>
</dbReference>
<dbReference type="Pfam" id="PF19199">
    <property type="entry name" value="Phage_coatGP8"/>
    <property type="match status" value="1"/>
</dbReference>
<evidence type="ECO:0000256" key="2">
    <source>
        <dbReference type="SAM" id="SignalP"/>
    </source>
</evidence>
<name>A0A2R5F413_9PROT</name>
<feature type="chain" id="PRO_5015311847" evidence="2">
    <location>
        <begin position="29"/>
        <end position="76"/>
    </location>
</feature>
<sequence>MKYMNAARKYGRQAAVAAVGFASVAANAALPTVVTDQITTISGNVQAVFDAVIPVVALALGLVIIIKLFKRFGNKI</sequence>
<comment type="caution">
    <text evidence="3">The sequence shown here is derived from an EMBL/GenBank/DDBJ whole genome shotgun (WGS) entry which is preliminary data.</text>
</comment>
<dbReference type="EMBL" id="BDOQ01000003">
    <property type="protein sequence ID" value="GBG13177.1"/>
    <property type="molecule type" value="Genomic_DNA"/>
</dbReference>
<dbReference type="Proteomes" id="UP000245081">
    <property type="component" value="Unassembled WGS sequence"/>
</dbReference>
<dbReference type="AlphaFoldDB" id="A0A2R5F413"/>
<evidence type="ECO:0000256" key="1">
    <source>
        <dbReference type="SAM" id="Phobius"/>
    </source>
</evidence>
<feature type="transmembrane region" description="Helical" evidence="1">
    <location>
        <begin position="52"/>
        <end position="69"/>
    </location>
</feature>
<accession>A0A2R5F413</accession>
<keyword evidence="1" id="KW-0812">Transmembrane</keyword>
<gene>
    <name evidence="3" type="ORF">NMK_0721</name>
</gene>